<comment type="caution">
    <text evidence="1">The sequence shown here is derived from an EMBL/GenBank/DDBJ whole genome shotgun (WGS) entry which is preliminary data.</text>
</comment>
<evidence type="ECO:0000313" key="1">
    <source>
        <dbReference type="EMBL" id="MFC0199296.1"/>
    </source>
</evidence>
<accession>A0ABV6CJ78</accession>
<organism evidence="1 2">
    <name type="scientific">Paracoccus rhizosphaerae</name>
    <dbReference type="NCBI Taxonomy" id="1133347"/>
    <lineage>
        <taxon>Bacteria</taxon>
        <taxon>Pseudomonadati</taxon>
        <taxon>Pseudomonadota</taxon>
        <taxon>Alphaproteobacteria</taxon>
        <taxon>Rhodobacterales</taxon>
        <taxon>Paracoccaceae</taxon>
        <taxon>Paracoccus</taxon>
    </lineage>
</organism>
<proteinExistence type="predicted"/>
<protein>
    <recommendedName>
        <fullName evidence="3">Methionyl-tRNA formyltransferase</fullName>
    </recommendedName>
</protein>
<gene>
    <name evidence="1" type="ORF">ACFFIZ_02890</name>
</gene>
<evidence type="ECO:0008006" key="3">
    <source>
        <dbReference type="Google" id="ProtNLM"/>
    </source>
</evidence>
<sequence>MALVRNLSPRDIAYPKKHREVEATCSIVMAEGEKLLQIDTYGSADRAIPGKVSQSLQFDRQGAEELAKLLQQILDGQEEG</sequence>
<evidence type="ECO:0000313" key="2">
    <source>
        <dbReference type="Proteomes" id="UP001589795"/>
    </source>
</evidence>
<keyword evidence="2" id="KW-1185">Reference proteome</keyword>
<dbReference type="RefSeq" id="WP_265506385.1">
    <property type="nucleotide sequence ID" value="NZ_JAOTBE010000011.1"/>
</dbReference>
<name>A0ABV6CJ78_9RHOB</name>
<dbReference type="EMBL" id="JBHLWQ010000031">
    <property type="protein sequence ID" value="MFC0199296.1"/>
    <property type="molecule type" value="Genomic_DNA"/>
</dbReference>
<reference evidence="1 2" key="1">
    <citation type="submission" date="2024-09" db="EMBL/GenBank/DDBJ databases">
        <authorList>
            <person name="Sun Q."/>
            <person name="Mori K."/>
        </authorList>
    </citation>
    <scope>NUCLEOTIDE SEQUENCE [LARGE SCALE GENOMIC DNA]</scope>
    <source>
        <strain evidence="1 2">CCM 7904</strain>
    </source>
</reference>
<dbReference type="Proteomes" id="UP001589795">
    <property type="component" value="Unassembled WGS sequence"/>
</dbReference>